<accession>A0A422ZLE5</accession>
<comment type="caution">
    <text evidence="1">The sequence shown here is derived from an EMBL/GenBank/DDBJ whole genome shotgun (WGS) entry which is preliminary data.</text>
</comment>
<protein>
    <submittedName>
        <fullName evidence="1">Uncharacterized protein</fullName>
    </submittedName>
</protein>
<dbReference type="Proteomes" id="UP000196447">
    <property type="component" value="Unassembled WGS sequence"/>
</dbReference>
<sequence length="72" mass="7960">MSKHTGGPAFPELGNVGYNSDWQNEPGMTLRDYFAAKAMQSIPLSIEPNEQKLIATAAYQMADAMLKVREEV</sequence>
<name>A0A422ZLE5_KLEPN</name>
<dbReference type="AlphaFoldDB" id="A0A422ZLE5"/>
<dbReference type="RefSeq" id="WP_050597702.1">
    <property type="nucleotide sequence ID" value="NZ_BAABZZ010000001.1"/>
</dbReference>
<organism evidence="1 2">
    <name type="scientific">Klebsiella pneumoniae</name>
    <dbReference type="NCBI Taxonomy" id="573"/>
    <lineage>
        <taxon>Bacteria</taxon>
        <taxon>Pseudomonadati</taxon>
        <taxon>Pseudomonadota</taxon>
        <taxon>Gammaproteobacteria</taxon>
        <taxon>Enterobacterales</taxon>
        <taxon>Enterobacteriaceae</taxon>
        <taxon>Klebsiella/Raoultella group</taxon>
        <taxon>Klebsiella</taxon>
        <taxon>Klebsiella pneumoniae complex</taxon>
    </lineage>
</organism>
<gene>
    <name evidence="1" type="ORF">B5L96_25340</name>
</gene>
<evidence type="ECO:0000313" key="1">
    <source>
        <dbReference type="EMBL" id="OVF66422.1"/>
    </source>
</evidence>
<evidence type="ECO:0000313" key="2">
    <source>
        <dbReference type="Proteomes" id="UP000196447"/>
    </source>
</evidence>
<reference evidence="1 2" key="1">
    <citation type="submission" date="2017-03" db="EMBL/GenBank/DDBJ databases">
        <authorList>
            <person name="Fouts D."/>
            <person name="Stalin M.J."/>
            <person name="Chen L."/>
            <person name="Wright M."/>
            <person name="Sutton G."/>
            <person name="Nguyen K."/>
            <person name="Vanduin D."/>
            <person name="Rojas L."/>
            <person name="Hujer A."/>
            <person name="Hujer K."/>
            <person name="Bonomo R."/>
            <person name="Kreiswirth B."/>
            <person name="Adams M."/>
        </authorList>
    </citation>
    <scope>NUCLEOTIDE SEQUENCE [LARGE SCALE GENOMIC DNA]</scope>
    <source>
        <strain evidence="1 2">39383</strain>
    </source>
</reference>
<proteinExistence type="predicted"/>
<dbReference type="EMBL" id="NDBK01000099">
    <property type="protein sequence ID" value="OVF66422.1"/>
    <property type="molecule type" value="Genomic_DNA"/>
</dbReference>